<sequence length="255" mass="29151">MLLLFNVIFLGFILGIVLFIYQYKTKKKAHQKQLVLKDELHKKDLLEAEMEIQSDTMQHIGQEIHDSVGQKLTLASLYLKQLPLDDFTTQQASPIQSVTDIIDNSLEELRQISKSLTQSNLKDKDLISLIEQLCNRVENLSKCKVAFVYDQEITLRNHTTKTVIYRIVQEFIQNSIKHAKCSLIEVKLTRFNHKHSLRLQLSDNGIGFDLGQDTAKGIGLENFKNRAAMIGAELQLNSQHNKGTQLTLDIENYGL</sequence>
<keyword evidence="9" id="KW-1133">Transmembrane helix</keyword>
<dbReference type="PANTHER" id="PTHR24421:SF10">
    <property type="entry name" value="NITRATE_NITRITE SENSOR PROTEIN NARQ"/>
    <property type="match status" value="1"/>
</dbReference>
<reference evidence="12 13" key="1">
    <citation type="submission" date="2019-02" db="EMBL/GenBank/DDBJ databases">
        <title>Genomic Encyclopedia of Type Strains, Phase IV (KMG-IV): sequencing the most valuable type-strain genomes for metagenomic binning, comparative biology and taxonomic classification.</title>
        <authorList>
            <person name="Goeker M."/>
        </authorList>
    </citation>
    <scope>NUCLEOTIDE SEQUENCE [LARGE SCALE GENOMIC DNA]</scope>
    <source>
        <strain evidence="12 13">DSM 17196</strain>
    </source>
</reference>
<evidence type="ECO:0000256" key="4">
    <source>
        <dbReference type="ARBA" id="ARBA00022679"/>
    </source>
</evidence>
<dbReference type="InterPro" id="IPR003594">
    <property type="entry name" value="HATPase_dom"/>
</dbReference>
<keyword evidence="13" id="KW-1185">Reference proteome</keyword>
<comment type="caution">
    <text evidence="12">The sequence shown here is derived from an EMBL/GenBank/DDBJ whole genome shotgun (WGS) entry which is preliminary data.</text>
</comment>
<comment type="catalytic activity">
    <reaction evidence="1">
        <text>ATP + protein L-histidine = ADP + protein N-phospho-L-histidine.</text>
        <dbReference type="EC" id="2.7.13.3"/>
    </reaction>
</comment>
<dbReference type="GO" id="GO:0005524">
    <property type="term" value="F:ATP binding"/>
    <property type="evidence" value="ECO:0007669"/>
    <property type="project" value="UniProtKB-KW"/>
</dbReference>
<evidence type="ECO:0000256" key="3">
    <source>
        <dbReference type="ARBA" id="ARBA00022553"/>
    </source>
</evidence>
<evidence type="ECO:0000313" key="13">
    <source>
        <dbReference type="Proteomes" id="UP000292262"/>
    </source>
</evidence>
<proteinExistence type="predicted"/>
<keyword evidence="4" id="KW-0808">Transferase</keyword>
<keyword evidence="7" id="KW-0067">ATP-binding</keyword>
<evidence type="ECO:0000256" key="2">
    <source>
        <dbReference type="ARBA" id="ARBA00012438"/>
    </source>
</evidence>
<keyword evidence="8" id="KW-0902">Two-component regulatory system</keyword>
<feature type="transmembrane region" description="Helical" evidence="9">
    <location>
        <begin position="6"/>
        <end position="23"/>
    </location>
</feature>
<dbReference type="Proteomes" id="UP000292262">
    <property type="component" value="Unassembled WGS sequence"/>
</dbReference>
<organism evidence="12 13">
    <name type="scientific">Aquimarina brevivitae</name>
    <dbReference type="NCBI Taxonomy" id="323412"/>
    <lineage>
        <taxon>Bacteria</taxon>
        <taxon>Pseudomonadati</taxon>
        <taxon>Bacteroidota</taxon>
        <taxon>Flavobacteriia</taxon>
        <taxon>Flavobacteriales</taxon>
        <taxon>Flavobacteriaceae</taxon>
        <taxon>Aquimarina</taxon>
    </lineage>
</organism>
<evidence type="ECO:0000256" key="1">
    <source>
        <dbReference type="ARBA" id="ARBA00000085"/>
    </source>
</evidence>
<keyword evidence="6 12" id="KW-0418">Kinase</keyword>
<keyword evidence="3" id="KW-0597">Phosphoprotein</keyword>
<dbReference type="Gene3D" id="3.30.565.10">
    <property type="entry name" value="Histidine kinase-like ATPase, C-terminal domain"/>
    <property type="match status" value="1"/>
</dbReference>
<dbReference type="PANTHER" id="PTHR24421">
    <property type="entry name" value="NITRATE/NITRITE SENSOR PROTEIN NARX-RELATED"/>
    <property type="match status" value="1"/>
</dbReference>
<evidence type="ECO:0000256" key="5">
    <source>
        <dbReference type="ARBA" id="ARBA00022741"/>
    </source>
</evidence>
<gene>
    <name evidence="12" type="ORF">EV197_1398</name>
</gene>
<keyword evidence="9" id="KW-0472">Membrane</keyword>
<keyword evidence="9" id="KW-0812">Transmembrane</keyword>
<dbReference type="GO" id="GO:0046983">
    <property type="term" value="F:protein dimerization activity"/>
    <property type="evidence" value="ECO:0007669"/>
    <property type="project" value="InterPro"/>
</dbReference>
<dbReference type="GO" id="GO:0016020">
    <property type="term" value="C:membrane"/>
    <property type="evidence" value="ECO:0007669"/>
    <property type="project" value="InterPro"/>
</dbReference>
<evidence type="ECO:0000259" key="10">
    <source>
        <dbReference type="Pfam" id="PF02518"/>
    </source>
</evidence>
<dbReference type="EC" id="2.7.13.3" evidence="2"/>
<keyword evidence="5" id="KW-0547">Nucleotide-binding</keyword>
<dbReference type="InterPro" id="IPR050482">
    <property type="entry name" value="Sensor_HK_TwoCompSys"/>
</dbReference>
<accession>A0A4Q7PHX9</accession>
<feature type="domain" description="Histidine kinase/HSP90-like ATPase" evidence="10">
    <location>
        <begin position="163"/>
        <end position="250"/>
    </location>
</feature>
<dbReference type="AlphaFoldDB" id="A0A4Q7PHX9"/>
<dbReference type="GO" id="GO:0000155">
    <property type="term" value="F:phosphorelay sensor kinase activity"/>
    <property type="evidence" value="ECO:0007669"/>
    <property type="project" value="InterPro"/>
</dbReference>
<dbReference type="Pfam" id="PF02518">
    <property type="entry name" value="HATPase_c"/>
    <property type="match status" value="1"/>
</dbReference>
<name>A0A4Q7PHX9_9FLAO</name>
<evidence type="ECO:0000256" key="6">
    <source>
        <dbReference type="ARBA" id="ARBA00022777"/>
    </source>
</evidence>
<dbReference type="InterPro" id="IPR011712">
    <property type="entry name" value="Sig_transdc_His_kin_sub3_dim/P"/>
</dbReference>
<dbReference type="SUPFAM" id="SSF55874">
    <property type="entry name" value="ATPase domain of HSP90 chaperone/DNA topoisomerase II/histidine kinase"/>
    <property type="match status" value="1"/>
</dbReference>
<evidence type="ECO:0000256" key="9">
    <source>
        <dbReference type="SAM" id="Phobius"/>
    </source>
</evidence>
<protein>
    <recommendedName>
        <fullName evidence="2">histidine kinase</fullName>
        <ecNumber evidence="2">2.7.13.3</ecNumber>
    </recommendedName>
</protein>
<evidence type="ECO:0000256" key="8">
    <source>
        <dbReference type="ARBA" id="ARBA00023012"/>
    </source>
</evidence>
<dbReference type="CDD" id="cd16917">
    <property type="entry name" value="HATPase_UhpB-NarQ-NarX-like"/>
    <property type="match status" value="1"/>
</dbReference>
<dbReference type="Gene3D" id="1.20.5.1930">
    <property type="match status" value="1"/>
</dbReference>
<evidence type="ECO:0000259" key="11">
    <source>
        <dbReference type="Pfam" id="PF07730"/>
    </source>
</evidence>
<dbReference type="EMBL" id="SGXE01000001">
    <property type="protein sequence ID" value="RZT00165.1"/>
    <property type="molecule type" value="Genomic_DNA"/>
</dbReference>
<evidence type="ECO:0000256" key="7">
    <source>
        <dbReference type="ARBA" id="ARBA00022840"/>
    </source>
</evidence>
<evidence type="ECO:0000313" key="12">
    <source>
        <dbReference type="EMBL" id="RZT00165.1"/>
    </source>
</evidence>
<dbReference type="Pfam" id="PF07730">
    <property type="entry name" value="HisKA_3"/>
    <property type="match status" value="1"/>
</dbReference>
<feature type="domain" description="Signal transduction histidine kinase subgroup 3 dimerisation and phosphoacceptor" evidence="11">
    <location>
        <begin position="59"/>
        <end position="119"/>
    </location>
</feature>
<dbReference type="InterPro" id="IPR036890">
    <property type="entry name" value="HATPase_C_sf"/>
</dbReference>